<dbReference type="Pfam" id="PF16575">
    <property type="entry name" value="CLP1_P"/>
    <property type="match status" value="1"/>
</dbReference>
<dbReference type="CDD" id="cd00009">
    <property type="entry name" value="AAA"/>
    <property type="match status" value="1"/>
</dbReference>
<protein>
    <submittedName>
        <fullName evidence="3">Uncharacterized protein</fullName>
    </submittedName>
</protein>
<evidence type="ECO:0000259" key="1">
    <source>
        <dbReference type="SMART" id="SM00382"/>
    </source>
</evidence>
<dbReference type="Pfam" id="PF00753">
    <property type="entry name" value="Lactamase_B"/>
    <property type="match status" value="1"/>
</dbReference>
<accession>A0ABN1IAV0</accession>
<evidence type="ECO:0000259" key="2">
    <source>
        <dbReference type="SMART" id="SM00849"/>
    </source>
</evidence>
<comment type="caution">
    <text evidence="3">The sequence shown here is derived from an EMBL/GenBank/DDBJ whole genome shotgun (WGS) entry which is preliminary data.</text>
</comment>
<evidence type="ECO:0000313" key="4">
    <source>
        <dbReference type="Proteomes" id="UP001499915"/>
    </source>
</evidence>
<dbReference type="InterPro" id="IPR003593">
    <property type="entry name" value="AAA+_ATPase"/>
</dbReference>
<dbReference type="InterPro" id="IPR001279">
    <property type="entry name" value="Metallo-B-lactamas"/>
</dbReference>
<gene>
    <name evidence="3" type="ORF">GCM10009104_35630</name>
</gene>
<dbReference type="SUPFAM" id="SSF52540">
    <property type="entry name" value="P-loop containing nucleoside triphosphate hydrolases"/>
    <property type="match status" value="1"/>
</dbReference>
<dbReference type="SMART" id="SM00849">
    <property type="entry name" value="Lactamase_B"/>
    <property type="match status" value="1"/>
</dbReference>
<dbReference type="Gene3D" id="3.60.15.10">
    <property type="entry name" value="Ribonuclease Z/Hydroxyacylglutathione hydrolase-like"/>
    <property type="match status" value="1"/>
</dbReference>
<name>A0ABN1IAV0_9GAMM</name>
<dbReference type="InterPro" id="IPR027417">
    <property type="entry name" value="P-loop_NTPase"/>
</dbReference>
<dbReference type="SMART" id="SM00382">
    <property type="entry name" value="AAA"/>
    <property type="match status" value="1"/>
</dbReference>
<dbReference type="PANTHER" id="PTHR46018">
    <property type="entry name" value="ZINC PHOSPHODIESTERASE ELAC PROTEIN 1"/>
    <property type="match status" value="1"/>
</dbReference>
<dbReference type="Gene3D" id="3.40.50.300">
    <property type="entry name" value="P-loop containing nucleotide triphosphate hydrolases"/>
    <property type="match status" value="2"/>
</dbReference>
<feature type="domain" description="Metallo-beta-lactamase" evidence="2">
    <location>
        <begin position="343"/>
        <end position="548"/>
    </location>
</feature>
<organism evidence="3 4">
    <name type="scientific">Marinobacterium maritimum</name>
    <dbReference type="NCBI Taxonomy" id="500162"/>
    <lineage>
        <taxon>Bacteria</taxon>
        <taxon>Pseudomonadati</taxon>
        <taxon>Pseudomonadota</taxon>
        <taxon>Gammaproteobacteria</taxon>
        <taxon>Oceanospirillales</taxon>
        <taxon>Oceanospirillaceae</taxon>
        <taxon>Marinobacterium</taxon>
    </lineage>
</organism>
<evidence type="ECO:0000313" key="3">
    <source>
        <dbReference type="EMBL" id="GAA0703020.1"/>
    </source>
</evidence>
<keyword evidence="4" id="KW-1185">Reference proteome</keyword>
<dbReference type="EMBL" id="BAAAET010000008">
    <property type="protein sequence ID" value="GAA0703020.1"/>
    <property type="molecule type" value="Genomic_DNA"/>
</dbReference>
<dbReference type="SUPFAM" id="SSF56281">
    <property type="entry name" value="Metallo-hydrolase/oxidoreductase"/>
    <property type="match status" value="1"/>
</dbReference>
<feature type="domain" description="AAA+ ATPase" evidence="1">
    <location>
        <begin position="27"/>
        <end position="155"/>
    </location>
</feature>
<dbReference type="InterPro" id="IPR032319">
    <property type="entry name" value="CLP1_P"/>
</dbReference>
<sequence>MKAQPMPNQPLPHTQALSVLLQVLTQPRPRLLLYGAPGTGKSHLAVALAQRLQARNMACYCLSADPGSPTFGLPGALNLGLWQDDQWQPKAFEPLCSLDAGRFRLPLIDALSRLSANIPEAPLIIDAPGVSRGIAAAELLPALITSCRINHLAVLSRSDELQHLHPELDSLTISALWIKPHELARAPNRSARISNRSSLWQAYLLNHQEVWLPLDEIALLGTPPPLTSPERWAGLMIALRRDNDTWLMGEVLELAETPQHQLRIRCPAGTCLEGAAMPKALLVRDACRQADGSLATVKTPQAQPPAPVSAPSLIHPVDTAPRAPLPRIVRGDIIAEMVNGLFDDPLLLIKTQWSRRCMLFDLGHTSRLPVRLAHNVTDVFITHAHIDHIGGFMGLLRTRLGAPAPCNIYGPPGLARHIAGMLSGVLWDRIGDRGPVFRVFELHGSTLKPYRLQPGKADIKPLPEREIEAGIILAEERFKIRAVELDHHTPVLAYAYIPCSALTVDTEAMQRLSLAEGPWLAELISALKHEKPSQLITLPNGETASAGVLAEQLLHRKPGETLVYAADLADTADNRRKLVELAWGAQTLICEAAFNEADRERADEHGHLTTAACAEIASEAQVQQLLPFHFSRRYEDQAEMMYAEIEAEFSRVLR</sequence>
<dbReference type="InterPro" id="IPR036866">
    <property type="entry name" value="RibonucZ/Hydroxyglut_hydro"/>
</dbReference>
<dbReference type="RefSeq" id="WP_343809063.1">
    <property type="nucleotide sequence ID" value="NZ_BAAAET010000008.1"/>
</dbReference>
<dbReference type="PANTHER" id="PTHR46018:SF2">
    <property type="entry name" value="ZINC PHOSPHODIESTERASE ELAC PROTEIN 1"/>
    <property type="match status" value="1"/>
</dbReference>
<proteinExistence type="predicted"/>
<reference evidence="3 4" key="1">
    <citation type="journal article" date="2019" name="Int. J. Syst. Evol. Microbiol.">
        <title>The Global Catalogue of Microorganisms (GCM) 10K type strain sequencing project: providing services to taxonomists for standard genome sequencing and annotation.</title>
        <authorList>
            <consortium name="The Broad Institute Genomics Platform"/>
            <consortium name="The Broad Institute Genome Sequencing Center for Infectious Disease"/>
            <person name="Wu L."/>
            <person name="Ma J."/>
        </authorList>
    </citation>
    <scope>NUCLEOTIDE SEQUENCE [LARGE SCALE GENOMIC DNA]</scope>
    <source>
        <strain evidence="3 4">JCM 15134</strain>
    </source>
</reference>
<dbReference type="Proteomes" id="UP001499915">
    <property type="component" value="Unassembled WGS sequence"/>
</dbReference>